<evidence type="ECO:0000313" key="1">
    <source>
        <dbReference type="EMBL" id="GIJ01222.1"/>
    </source>
</evidence>
<gene>
    <name evidence="1" type="ORF">Sya03_05740</name>
</gene>
<protein>
    <submittedName>
        <fullName evidence="1">Uncharacterized protein</fullName>
    </submittedName>
</protein>
<comment type="caution">
    <text evidence="1">The sequence shown here is derived from an EMBL/GenBank/DDBJ whole genome shotgun (WGS) entry which is preliminary data.</text>
</comment>
<sequence length="96" mass="10307">MTAPVRHDHETAAACPWCIDGFTPDGIHPDLGEIYRMCPTQMWCDTCADLSVFPAVFQRPADLAVALLCHGLAAVYCPTCVGVTAVFPLTNDGGIR</sequence>
<name>A0A8J3Y4A2_9ACTN</name>
<dbReference type="EMBL" id="BOOY01000003">
    <property type="protein sequence ID" value="GIJ01222.1"/>
    <property type="molecule type" value="Genomic_DNA"/>
</dbReference>
<dbReference type="AlphaFoldDB" id="A0A8J3Y4A2"/>
<dbReference type="RefSeq" id="WP_203936553.1">
    <property type="nucleotide sequence ID" value="NZ_BAAAGJ010000005.1"/>
</dbReference>
<keyword evidence="2" id="KW-1185">Reference proteome</keyword>
<dbReference type="Proteomes" id="UP000652013">
    <property type="component" value="Unassembled WGS sequence"/>
</dbReference>
<reference evidence="1" key="1">
    <citation type="submission" date="2021-01" db="EMBL/GenBank/DDBJ databases">
        <title>Whole genome shotgun sequence of Spirilliplanes yamanashiensis NBRC 15828.</title>
        <authorList>
            <person name="Komaki H."/>
            <person name="Tamura T."/>
        </authorList>
    </citation>
    <scope>NUCLEOTIDE SEQUENCE</scope>
    <source>
        <strain evidence="1">NBRC 15828</strain>
    </source>
</reference>
<evidence type="ECO:0000313" key="2">
    <source>
        <dbReference type="Proteomes" id="UP000652013"/>
    </source>
</evidence>
<organism evidence="1 2">
    <name type="scientific">Spirilliplanes yamanashiensis</name>
    <dbReference type="NCBI Taxonomy" id="42233"/>
    <lineage>
        <taxon>Bacteria</taxon>
        <taxon>Bacillati</taxon>
        <taxon>Actinomycetota</taxon>
        <taxon>Actinomycetes</taxon>
        <taxon>Micromonosporales</taxon>
        <taxon>Micromonosporaceae</taxon>
        <taxon>Spirilliplanes</taxon>
    </lineage>
</organism>
<accession>A0A8J3Y4A2</accession>
<proteinExistence type="predicted"/>